<dbReference type="Proteomes" id="UP000472270">
    <property type="component" value="Unassembled WGS sequence"/>
</dbReference>
<evidence type="ECO:0000256" key="3">
    <source>
        <dbReference type="ARBA" id="ARBA00022833"/>
    </source>
</evidence>
<evidence type="ECO:0000313" key="9">
    <source>
        <dbReference type="Proteomes" id="UP000472270"/>
    </source>
</evidence>
<dbReference type="PANTHER" id="PTHR25465:SF5">
    <property type="entry name" value="E3 UBIQUITIN_ISG15 LIGASE TRIM25-RELATED"/>
    <property type="match status" value="1"/>
</dbReference>
<dbReference type="SMART" id="SM00589">
    <property type="entry name" value="PRY"/>
    <property type="match status" value="1"/>
</dbReference>
<keyword evidence="1" id="KW-0479">Metal-binding</keyword>
<evidence type="ECO:0000313" key="8">
    <source>
        <dbReference type="Ensembl" id="ENSSRHP00000051650.1"/>
    </source>
</evidence>
<dbReference type="PANTHER" id="PTHR25465">
    <property type="entry name" value="B-BOX DOMAIN CONTAINING"/>
    <property type="match status" value="1"/>
</dbReference>
<proteinExistence type="predicted"/>
<dbReference type="CDD" id="cd19769">
    <property type="entry name" value="Bbox2_TRIM16-like"/>
    <property type="match status" value="1"/>
</dbReference>
<dbReference type="Gene3D" id="4.10.830.40">
    <property type="match status" value="1"/>
</dbReference>
<protein>
    <submittedName>
        <fullName evidence="8">Tripartite motif-containing protein 16-like</fullName>
    </submittedName>
</protein>
<dbReference type="GO" id="GO:0008270">
    <property type="term" value="F:zinc ion binding"/>
    <property type="evidence" value="ECO:0007669"/>
    <property type="project" value="UniProtKB-KW"/>
</dbReference>
<keyword evidence="2 4" id="KW-0863">Zinc-finger</keyword>
<evidence type="ECO:0000256" key="5">
    <source>
        <dbReference type="SAM" id="Coils"/>
    </source>
</evidence>
<keyword evidence="5" id="KW-0175">Coiled coil</keyword>
<reference evidence="8" key="1">
    <citation type="submission" date="2025-08" db="UniProtKB">
        <authorList>
            <consortium name="Ensembl"/>
        </authorList>
    </citation>
    <scope>IDENTIFICATION</scope>
</reference>
<feature type="domain" description="RING-type" evidence="6">
    <location>
        <begin position="15"/>
        <end position="58"/>
    </location>
</feature>
<dbReference type="AlphaFoldDB" id="A0A673JN44"/>
<organism evidence="8 9">
    <name type="scientific">Sinocyclocheilus rhinocerous</name>
    <dbReference type="NCBI Taxonomy" id="307959"/>
    <lineage>
        <taxon>Eukaryota</taxon>
        <taxon>Metazoa</taxon>
        <taxon>Chordata</taxon>
        <taxon>Craniata</taxon>
        <taxon>Vertebrata</taxon>
        <taxon>Euteleostomi</taxon>
        <taxon>Actinopterygii</taxon>
        <taxon>Neopterygii</taxon>
        <taxon>Teleostei</taxon>
        <taxon>Ostariophysi</taxon>
        <taxon>Cypriniformes</taxon>
        <taxon>Cyprinidae</taxon>
        <taxon>Cyprininae</taxon>
        <taxon>Sinocyclocheilus</taxon>
    </lineage>
</organism>
<dbReference type="InterPro" id="IPR001841">
    <property type="entry name" value="Znf_RING"/>
</dbReference>
<reference evidence="8" key="2">
    <citation type="submission" date="2025-09" db="UniProtKB">
        <authorList>
            <consortium name="Ensembl"/>
        </authorList>
    </citation>
    <scope>IDENTIFICATION</scope>
</reference>
<dbReference type="SUPFAM" id="SSF57850">
    <property type="entry name" value="RING/U-box"/>
    <property type="match status" value="1"/>
</dbReference>
<dbReference type="InterPro" id="IPR013083">
    <property type="entry name" value="Znf_RING/FYVE/PHD"/>
</dbReference>
<dbReference type="Pfam" id="PF00643">
    <property type="entry name" value="zf-B_box"/>
    <property type="match status" value="1"/>
</dbReference>
<dbReference type="Gene3D" id="3.30.160.60">
    <property type="entry name" value="Classic Zinc Finger"/>
    <property type="match status" value="1"/>
</dbReference>
<dbReference type="PROSITE" id="PS50119">
    <property type="entry name" value="ZF_BBOX"/>
    <property type="match status" value="1"/>
</dbReference>
<dbReference type="Pfam" id="PF13765">
    <property type="entry name" value="PRY"/>
    <property type="match status" value="1"/>
</dbReference>
<dbReference type="Gene3D" id="2.60.120.920">
    <property type="match status" value="1"/>
</dbReference>
<name>A0A673JN44_9TELE</name>
<dbReference type="InterPro" id="IPR043136">
    <property type="entry name" value="B30.2/SPRY_sf"/>
</dbReference>
<gene>
    <name evidence="8" type="primary">LOC107757183</name>
</gene>
<feature type="coiled-coil region" evidence="5">
    <location>
        <begin position="208"/>
        <end position="235"/>
    </location>
</feature>
<dbReference type="SMART" id="SM00336">
    <property type="entry name" value="BBOX"/>
    <property type="match status" value="1"/>
</dbReference>
<keyword evidence="9" id="KW-1185">Reference proteome</keyword>
<evidence type="ECO:0000256" key="2">
    <source>
        <dbReference type="ARBA" id="ARBA00022771"/>
    </source>
</evidence>
<dbReference type="InterPro" id="IPR006574">
    <property type="entry name" value="PRY"/>
</dbReference>
<dbReference type="PROSITE" id="PS50089">
    <property type="entry name" value="ZF_RING_2"/>
    <property type="match status" value="1"/>
</dbReference>
<dbReference type="SMART" id="SM00184">
    <property type="entry name" value="RING"/>
    <property type="match status" value="1"/>
</dbReference>
<dbReference type="InterPro" id="IPR017907">
    <property type="entry name" value="Znf_RING_CS"/>
</dbReference>
<dbReference type="Pfam" id="PF15227">
    <property type="entry name" value="zf-C3HC4_4"/>
    <property type="match status" value="1"/>
</dbReference>
<evidence type="ECO:0000259" key="7">
    <source>
        <dbReference type="PROSITE" id="PS50119"/>
    </source>
</evidence>
<accession>A0A673JN44</accession>
<dbReference type="InterPro" id="IPR051051">
    <property type="entry name" value="E3_ubiq-ligase_TRIM/RNF"/>
</dbReference>
<feature type="coiled-coil region" evidence="5">
    <location>
        <begin position="259"/>
        <end position="296"/>
    </location>
</feature>
<dbReference type="PROSITE" id="PS00518">
    <property type="entry name" value="ZF_RING_1"/>
    <property type="match status" value="1"/>
</dbReference>
<evidence type="ECO:0000256" key="1">
    <source>
        <dbReference type="ARBA" id="ARBA00022723"/>
    </source>
</evidence>
<dbReference type="InterPro" id="IPR000315">
    <property type="entry name" value="Znf_B-box"/>
</dbReference>
<keyword evidence="3" id="KW-0862">Zinc</keyword>
<evidence type="ECO:0000259" key="6">
    <source>
        <dbReference type="PROSITE" id="PS50089"/>
    </source>
</evidence>
<dbReference type="SUPFAM" id="SSF57845">
    <property type="entry name" value="B-box zinc-binding domain"/>
    <property type="match status" value="1"/>
</dbReference>
<feature type="domain" description="B box-type" evidence="7">
    <location>
        <begin position="146"/>
        <end position="186"/>
    </location>
</feature>
<dbReference type="InterPro" id="IPR013320">
    <property type="entry name" value="ConA-like_dom_sf"/>
</dbReference>
<sequence length="465" mass="53893">MAEASIPVDQDQFMCPVCLDLLKDPVTTACGHSYCKICITDCWDQEDQKGVYSCPQCRQSFGPRPALATNVLLAEMLEKLKKTRLQTADSDAGSGDVQCDVCTETKLKAVKSCLVCLNSYCQNHLEQHQSFFRSKKHKLTEATGRLQEMICTKHEEPLKLYCRTDQRCICYPCVMDEHKNHETVTAEAERNEKQRILKETQVKYHERIQQRDKELEELREAVESHKRSAQTAVEDSERIFTELIRSIERSRSELIRLIRDQEKTAVSRAEGRLERLEQEINDLRRRDAELEQLEHTQDHIQFLQSFSVSPETAEQPSITISPHLSFSHVEKSVSKLKEKLEEFCKEEIEQISGRGNVEIIPLKELKTRPEFLQYCRFLTLDPNTVNEDIRLSEGNRAATYTETVQSYPDHPDRFDDYLQVLCRESVCGRCYWELQWSGDNVRISVLVYFISIRLQVSDSGSKHSE</sequence>
<dbReference type="Gene3D" id="3.30.40.10">
    <property type="entry name" value="Zinc/RING finger domain, C3HC4 (zinc finger)"/>
    <property type="match status" value="1"/>
</dbReference>
<dbReference type="Ensembl" id="ENSSRHT00000053104.1">
    <property type="protein sequence ID" value="ENSSRHP00000051650.1"/>
    <property type="gene ID" value="ENSSRHG00000025850.1"/>
</dbReference>
<evidence type="ECO:0000256" key="4">
    <source>
        <dbReference type="PROSITE-ProRule" id="PRU00024"/>
    </source>
</evidence>
<dbReference type="Pfam" id="PF25600">
    <property type="entry name" value="TRIM_CC"/>
    <property type="match status" value="1"/>
</dbReference>
<dbReference type="SUPFAM" id="SSF49899">
    <property type="entry name" value="Concanavalin A-like lectins/glucanases"/>
    <property type="match status" value="1"/>
</dbReference>
<dbReference type="InterPro" id="IPR058030">
    <property type="entry name" value="TRIM8/14/16/25/29/45/65_CC"/>
</dbReference>